<reference evidence="1" key="2">
    <citation type="journal article" date="2024" name="Plant">
        <title>Genomic evolution and insights into agronomic trait innovations of Sesamum species.</title>
        <authorList>
            <person name="Miao H."/>
            <person name="Wang L."/>
            <person name="Qu L."/>
            <person name="Liu H."/>
            <person name="Sun Y."/>
            <person name="Le M."/>
            <person name="Wang Q."/>
            <person name="Wei S."/>
            <person name="Zheng Y."/>
            <person name="Lin W."/>
            <person name="Duan Y."/>
            <person name="Cao H."/>
            <person name="Xiong S."/>
            <person name="Wang X."/>
            <person name="Wei L."/>
            <person name="Li C."/>
            <person name="Ma Q."/>
            <person name="Ju M."/>
            <person name="Zhao R."/>
            <person name="Li G."/>
            <person name="Mu C."/>
            <person name="Tian Q."/>
            <person name="Mei H."/>
            <person name="Zhang T."/>
            <person name="Gao T."/>
            <person name="Zhang H."/>
        </authorList>
    </citation>
    <scope>NUCLEOTIDE SEQUENCE</scope>
    <source>
        <strain evidence="1">KEN1</strain>
    </source>
</reference>
<dbReference type="InterPro" id="IPR043502">
    <property type="entry name" value="DNA/RNA_pol_sf"/>
</dbReference>
<reference evidence="1" key="1">
    <citation type="submission" date="2020-06" db="EMBL/GenBank/DDBJ databases">
        <authorList>
            <person name="Li T."/>
            <person name="Hu X."/>
            <person name="Zhang T."/>
            <person name="Song X."/>
            <person name="Zhang H."/>
            <person name="Dai N."/>
            <person name="Sheng W."/>
            <person name="Hou X."/>
            <person name="Wei L."/>
        </authorList>
    </citation>
    <scope>NUCLEOTIDE SEQUENCE</scope>
    <source>
        <strain evidence="1">KEN1</strain>
        <tissue evidence="1">Leaf</tissue>
    </source>
</reference>
<dbReference type="EMBL" id="JACGWN010000009">
    <property type="protein sequence ID" value="KAL0434419.1"/>
    <property type="molecule type" value="Genomic_DNA"/>
</dbReference>
<dbReference type="PANTHER" id="PTHR24559:SF431">
    <property type="entry name" value="RNA-DIRECTED DNA POLYMERASE HOMOLOG"/>
    <property type="match status" value="1"/>
</dbReference>
<accession>A0AAW2VXP5</accession>
<proteinExistence type="predicted"/>
<evidence type="ECO:0000313" key="1">
    <source>
        <dbReference type="EMBL" id="KAL0434419.1"/>
    </source>
</evidence>
<dbReference type="AlphaFoldDB" id="A0AAW2VXP5"/>
<dbReference type="PANTHER" id="PTHR24559">
    <property type="entry name" value="TRANSPOSON TY3-I GAG-POL POLYPROTEIN"/>
    <property type="match status" value="1"/>
</dbReference>
<dbReference type="Gene3D" id="3.10.10.10">
    <property type="entry name" value="HIV Type 1 Reverse Transcriptase, subunit A, domain 1"/>
    <property type="match status" value="1"/>
</dbReference>
<comment type="caution">
    <text evidence="1">The sequence shown here is derived from an EMBL/GenBank/DDBJ whole genome shotgun (WGS) entry which is preliminary data.</text>
</comment>
<dbReference type="InterPro" id="IPR053134">
    <property type="entry name" value="RNA-dir_DNA_polymerase"/>
</dbReference>
<protein>
    <submittedName>
        <fullName evidence="1">Uncharacterized protein</fullName>
    </submittedName>
</protein>
<gene>
    <name evidence="1" type="ORF">Slati_2776200</name>
</gene>
<organism evidence="1">
    <name type="scientific">Sesamum latifolium</name>
    <dbReference type="NCBI Taxonomy" id="2727402"/>
    <lineage>
        <taxon>Eukaryota</taxon>
        <taxon>Viridiplantae</taxon>
        <taxon>Streptophyta</taxon>
        <taxon>Embryophyta</taxon>
        <taxon>Tracheophyta</taxon>
        <taxon>Spermatophyta</taxon>
        <taxon>Magnoliopsida</taxon>
        <taxon>eudicotyledons</taxon>
        <taxon>Gunneridae</taxon>
        <taxon>Pentapetalae</taxon>
        <taxon>asterids</taxon>
        <taxon>lamiids</taxon>
        <taxon>Lamiales</taxon>
        <taxon>Pedaliaceae</taxon>
        <taxon>Sesamum</taxon>
    </lineage>
</organism>
<sequence length="275" mass="31712">MMVRYLVVDIHFAYNIISGRLALNQFQAVVSTYHLNVKFLTRNDIGQVKGDQEQARKYYITAVKTSSAPTKKTGMKDKNKVSNLDIEKEPMEKVEIIEAFEHKIVDLIPRENKRMTQIGSQLPTDIELLLVEFLRKNVDMFAWSTSDSKGVSPEIIKHRLNVDPNVKPIRHKRRNFQHERNLIIENEVNKVLAAEYVREVPYTEWLANLVIIPTPRGKWRMCTDFTDFNKACPRDPYPLPHIDQLGGLNGKMRTFEHDGCISEIPSNLYARGGSC</sequence>
<name>A0AAW2VXP5_9LAMI</name>
<dbReference type="SUPFAM" id="SSF56672">
    <property type="entry name" value="DNA/RNA polymerases"/>
    <property type="match status" value="1"/>
</dbReference>